<keyword evidence="1" id="KW-0507">mRNA processing</keyword>
<dbReference type="AlphaFoldDB" id="A0A9W9U1K9"/>
<feature type="compositionally biased region" description="Low complexity" evidence="2">
    <location>
        <begin position="193"/>
        <end position="206"/>
    </location>
</feature>
<reference evidence="4" key="2">
    <citation type="journal article" date="2023" name="IMA Fungus">
        <title>Comparative genomic study of the Penicillium genus elucidates a diverse pangenome and 15 lateral gene transfer events.</title>
        <authorList>
            <person name="Petersen C."/>
            <person name="Sorensen T."/>
            <person name="Nielsen M.R."/>
            <person name="Sondergaard T.E."/>
            <person name="Sorensen J.L."/>
            <person name="Fitzpatrick D.A."/>
            <person name="Frisvad J.C."/>
            <person name="Nielsen K.L."/>
        </authorList>
    </citation>
    <scope>NUCLEOTIDE SEQUENCE</scope>
    <source>
        <strain evidence="4">IBT 21472</strain>
    </source>
</reference>
<dbReference type="GO" id="GO:0003723">
    <property type="term" value="F:RNA binding"/>
    <property type="evidence" value="ECO:0007669"/>
    <property type="project" value="TreeGrafter"/>
</dbReference>
<dbReference type="GO" id="GO:0006397">
    <property type="term" value="P:mRNA processing"/>
    <property type="evidence" value="ECO:0007669"/>
    <property type="project" value="UniProtKB-KW"/>
</dbReference>
<dbReference type="InterPro" id="IPR052225">
    <property type="entry name" value="Ser/Arg_repetitive_matrix"/>
</dbReference>
<evidence type="ECO:0000313" key="5">
    <source>
        <dbReference type="Proteomes" id="UP001147746"/>
    </source>
</evidence>
<feature type="compositionally biased region" description="Basic and acidic residues" evidence="2">
    <location>
        <begin position="376"/>
        <end position="389"/>
    </location>
</feature>
<dbReference type="PANTHER" id="PTHR23148">
    <property type="entry name" value="SERINE/ARGININE REGULATED NUCLEAR MATRIX PROTEIN"/>
    <property type="match status" value="1"/>
</dbReference>
<feature type="region of interest" description="Disordered" evidence="2">
    <location>
        <begin position="104"/>
        <end position="397"/>
    </location>
</feature>
<feature type="compositionally biased region" description="Basic residues" evidence="2">
    <location>
        <begin position="278"/>
        <end position="298"/>
    </location>
</feature>
<reference evidence="4" key="1">
    <citation type="submission" date="2022-12" db="EMBL/GenBank/DDBJ databases">
        <authorList>
            <person name="Petersen C."/>
        </authorList>
    </citation>
    <scope>NUCLEOTIDE SEQUENCE</scope>
    <source>
        <strain evidence="4">IBT 21472</strain>
    </source>
</reference>
<feature type="compositionally biased region" description="Basic and acidic residues" evidence="2">
    <location>
        <begin position="169"/>
        <end position="184"/>
    </location>
</feature>
<accession>A0A9W9U1K9</accession>
<name>A0A9W9U1K9_9EURO</name>
<feature type="compositionally biased region" description="Basic and acidic residues" evidence="2">
    <location>
        <begin position="357"/>
        <end position="369"/>
    </location>
</feature>
<dbReference type="PROSITE" id="PS51025">
    <property type="entry name" value="PWI"/>
    <property type="match status" value="1"/>
</dbReference>
<evidence type="ECO:0000256" key="2">
    <source>
        <dbReference type="SAM" id="MobiDB-lite"/>
    </source>
</evidence>
<keyword evidence="5" id="KW-1185">Reference proteome</keyword>
<gene>
    <name evidence="4" type="ORF">N7476_011442</name>
</gene>
<comment type="caution">
    <text evidence="4">The sequence shown here is derived from an EMBL/GenBank/DDBJ whole genome shotgun (WGS) entry which is preliminary data.</text>
</comment>
<dbReference type="SMART" id="SM00311">
    <property type="entry name" value="PWI"/>
    <property type="match status" value="1"/>
</dbReference>
<evidence type="ECO:0000259" key="3">
    <source>
        <dbReference type="PROSITE" id="PS51025"/>
    </source>
</evidence>
<proteinExistence type="predicted"/>
<dbReference type="GO" id="GO:0005681">
    <property type="term" value="C:spliceosomal complex"/>
    <property type="evidence" value="ECO:0007669"/>
    <property type="project" value="TreeGrafter"/>
</dbReference>
<feature type="compositionally biased region" description="Basic residues" evidence="2">
    <location>
        <begin position="320"/>
        <end position="333"/>
    </location>
</feature>
<dbReference type="Gene3D" id="1.20.1390.10">
    <property type="entry name" value="PWI domain"/>
    <property type="match status" value="1"/>
</dbReference>
<evidence type="ECO:0000256" key="1">
    <source>
        <dbReference type="ARBA" id="ARBA00022664"/>
    </source>
</evidence>
<feature type="compositionally biased region" description="Basic residues" evidence="2">
    <location>
        <begin position="207"/>
        <end position="232"/>
    </location>
</feature>
<feature type="compositionally biased region" description="Basic and acidic residues" evidence="2">
    <location>
        <begin position="149"/>
        <end position="159"/>
    </location>
</feature>
<dbReference type="EMBL" id="JAPZBO010000010">
    <property type="protein sequence ID" value="KAJ5299885.1"/>
    <property type="molecule type" value="Genomic_DNA"/>
</dbReference>
<organism evidence="4 5">
    <name type="scientific">Penicillium atrosanguineum</name>
    <dbReference type="NCBI Taxonomy" id="1132637"/>
    <lineage>
        <taxon>Eukaryota</taxon>
        <taxon>Fungi</taxon>
        <taxon>Dikarya</taxon>
        <taxon>Ascomycota</taxon>
        <taxon>Pezizomycotina</taxon>
        <taxon>Eurotiomycetes</taxon>
        <taxon>Eurotiomycetidae</taxon>
        <taxon>Eurotiales</taxon>
        <taxon>Aspergillaceae</taxon>
        <taxon>Penicillium</taxon>
    </lineage>
</organism>
<feature type="domain" description="PWI" evidence="3">
    <location>
        <begin position="12"/>
        <end position="111"/>
    </location>
</feature>
<protein>
    <recommendedName>
        <fullName evidence="3">PWI domain-containing protein</fullName>
    </recommendedName>
</protein>
<evidence type="ECO:0000313" key="4">
    <source>
        <dbReference type="EMBL" id="KAJ5299885.1"/>
    </source>
</evidence>
<dbReference type="InterPro" id="IPR002483">
    <property type="entry name" value="PWI_dom"/>
</dbReference>
<feature type="compositionally biased region" description="Basic and acidic residues" evidence="2">
    <location>
        <begin position="105"/>
        <end position="140"/>
    </location>
</feature>
<dbReference type="SUPFAM" id="SSF101233">
    <property type="entry name" value="PWI domain"/>
    <property type="match status" value="1"/>
</dbReference>
<dbReference type="InterPro" id="IPR036483">
    <property type="entry name" value="PWI_dom_sf"/>
</dbReference>
<dbReference type="Proteomes" id="UP001147746">
    <property type="component" value="Unassembled WGS sequence"/>
</dbReference>
<sequence length="397" mass="46685">MATPVDQKLLKSTKFPPEFSRKVDMTKVNIEVMKKWIASRISEILGDEDDIVIELCFNILEGSRYPNVKELQIQLTGFLDKDTSKFCKELWSLCLSGQENPQGIEAEKAAEASRRQKEQERTREREMDDLRRRERSDHGSGRRGGGGRGGRDYGRRDFSRSPPPRNRSRSRDRYREPPSRREFDSYVPSSSNRGRPTRSPSYSRSPNRSRSRSPRRPRHDRRRSRSRSPRRGRREEKRRSPDYGDRNRSNSRDSPRSPTPRRDRSRPRSVSRSVTPPPRHHRRTRYSSHSRSPSRSRPRSRDRGREIKSHESGHLSRISSRGHHRRSRSPQRKQWRDSRDKYNPSTRKRRDSSLSAPEKRQKLTDRKEGSAQIENPHGEKPMDLDDKNMEGASEMTQ</sequence>
<feature type="compositionally biased region" description="Basic and acidic residues" evidence="2">
    <location>
        <begin position="299"/>
        <end position="314"/>
    </location>
</feature>
<dbReference type="GO" id="GO:0048024">
    <property type="term" value="P:regulation of mRNA splicing, via spliceosome"/>
    <property type="evidence" value="ECO:0007669"/>
    <property type="project" value="TreeGrafter"/>
</dbReference>
<feature type="compositionally biased region" description="Basic and acidic residues" evidence="2">
    <location>
        <begin position="233"/>
        <end position="255"/>
    </location>
</feature>
<dbReference type="Pfam" id="PF01480">
    <property type="entry name" value="PWI"/>
    <property type="match status" value="1"/>
</dbReference>
<dbReference type="PANTHER" id="PTHR23148:SF0">
    <property type="entry name" value="SERINE_ARGININE REPETITIVE MATRIX PROTEIN 1"/>
    <property type="match status" value="1"/>
</dbReference>